<comment type="cofactor">
    <cofactor evidence="1">
        <name>heme b</name>
        <dbReference type="ChEBI" id="CHEBI:60344"/>
    </cofactor>
    <text evidence="1">Binds 1 heme b group per subunit, that coordinates a highly solvent-exposed Fe(III) atom.</text>
</comment>
<reference evidence="3 4" key="1">
    <citation type="submission" date="2016-10" db="EMBL/GenBank/DDBJ databases">
        <authorList>
            <person name="de Groot N.N."/>
        </authorList>
    </citation>
    <scope>NUCLEOTIDE SEQUENCE [LARGE SCALE GENOMIC DNA]</scope>
    <source>
        <strain evidence="3 4">DSM 21741</strain>
    </source>
</reference>
<dbReference type="Pfam" id="PF08768">
    <property type="entry name" value="THAP4_heme-bd"/>
    <property type="match status" value="1"/>
</dbReference>
<dbReference type="CDD" id="cd07828">
    <property type="entry name" value="lipocalin_heme-bd-THAP4-like"/>
    <property type="match status" value="1"/>
</dbReference>
<dbReference type="InterPro" id="IPR012674">
    <property type="entry name" value="Calycin"/>
</dbReference>
<dbReference type="EMBL" id="LT629749">
    <property type="protein sequence ID" value="SDR78784.1"/>
    <property type="molecule type" value="Genomic_DNA"/>
</dbReference>
<dbReference type="Proteomes" id="UP000199092">
    <property type="component" value="Chromosome I"/>
</dbReference>
<comment type="similarity">
    <text evidence="1">Belongs to the nitrobindin family.</text>
</comment>
<dbReference type="GO" id="GO:0062213">
    <property type="term" value="F:peroxynitrite isomerase activity"/>
    <property type="evidence" value="ECO:0007669"/>
    <property type="project" value="UniProtKB-UniRule"/>
</dbReference>
<dbReference type="PANTHER" id="PTHR15854">
    <property type="entry name" value="THAP4 PROTEIN"/>
    <property type="match status" value="1"/>
</dbReference>
<gene>
    <name evidence="3" type="ORF">SAMN04488543_0469</name>
</gene>
<proteinExistence type="inferred from homology"/>
<comment type="catalytic activity">
    <reaction evidence="1">
        <text>peroxynitrite = nitrate</text>
        <dbReference type="Rhea" id="RHEA:63116"/>
        <dbReference type="ChEBI" id="CHEBI:17632"/>
        <dbReference type="ChEBI" id="CHEBI:25941"/>
    </reaction>
</comment>
<keyword evidence="1" id="KW-0479">Metal-binding</keyword>
<dbReference type="InterPro" id="IPR014878">
    <property type="entry name" value="THAP4-like_heme-bd"/>
</dbReference>
<evidence type="ECO:0000313" key="4">
    <source>
        <dbReference type="Proteomes" id="UP000199092"/>
    </source>
</evidence>
<comment type="domain">
    <text evidence="1">Forms a 10-stranded antiparallel beta-barrel structure able to accommodate a hydrophobic ligand in its interior. In fact, this fold hosts the heme group, which is located in a wide surface cleft.</text>
</comment>
<dbReference type="SUPFAM" id="SSF50814">
    <property type="entry name" value="Lipocalins"/>
    <property type="match status" value="1"/>
</dbReference>
<keyword evidence="1" id="KW-0349">Heme</keyword>
<dbReference type="STRING" id="546871.SAMN04488543_0469"/>
<dbReference type="PANTHER" id="PTHR15854:SF4">
    <property type="entry name" value="PEROXYNITRITE ISOMERASE THAP4"/>
    <property type="match status" value="1"/>
</dbReference>
<dbReference type="OrthoDB" id="4804006at2"/>
<dbReference type="GO" id="GO:0020037">
    <property type="term" value="F:heme binding"/>
    <property type="evidence" value="ECO:0007669"/>
    <property type="project" value="UniProtKB-UniRule"/>
</dbReference>
<dbReference type="EC" id="5.99.-.-" evidence="1"/>
<keyword evidence="4" id="KW-1185">Reference proteome</keyword>
<dbReference type="GO" id="GO:0046872">
    <property type="term" value="F:metal ion binding"/>
    <property type="evidence" value="ECO:0007669"/>
    <property type="project" value="UniProtKB-KW"/>
</dbReference>
<organism evidence="3 4">
    <name type="scientific">Friedmanniella luteola</name>
    <dbReference type="NCBI Taxonomy" id="546871"/>
    <lineage>
        <taxon>Bacteria</taxon>
        <taxon>Bacillati</taxon>
        <taxon>Actinomycetota</taxon>
        <taxon>Actinomycetes</taxon>
        <taxon>Propionibacteriales</taxon>
        <taxon>Nocardioidaceae</taxon>
        <taxon>Friedmanniella</taxon>
    </lineage>
</organism>
<evidence type="ECO:0000313" key="3">
    <source>
        <dbReference type="EMBL" id="SDR78784.1"/>
    </source>
</evidence>
<feature type="short sequence motif" description="GXWXGXG" evidence="1">
    <location>
        <begin position="21"/>
        <end position="27"/>
    </location>
</feature>
<dbReference type="Gene3D" id="2.40.128.20">
    <property type="match status" value="1"/>
</dbReference>
<keyword evidence="1" id="KW-0408">Iron</keyword>
<dbReference type="HAMAP" id="MF_01297">
    <property type="entry name" value="nitrobindin"/>
    <property type="match status" value="1"/>
</dbReference>
<feature type="domain" description="THAP4-like heme-binding" evidence="2">
    <location>
        <begin position="13"/>
        <end position="163"/>
    </location>
</feature>
<name>A0A1H1LVZ1_9ACTN</name>
<feature type="binding site" description="axial binding residue" evidence="1">
    <location>
        <position position="156"/>
    </location>
    <ligand>
        <name>heme b</name>
        <dbReference type="ChEBI" id="CHEBI:60344"/>
    </ligand>
    <ligandPart>
        <name>Fe</name>
        <dbReference type="ChEBI" id="CHEBI:18248"/>
    </ligandPart>
</feature>
<evidence type="ECO:0000259" key="2">
    <source>
        <dbReference type="Pfam" id="PF08768"/>
    </source>
</evidence>
<comment type="caution">
    <text evidence="1">Lacks conserved residue(s) required for the propagation of feature annotation.</text>
</comment>
<evidence type="ECO:0000256" key="1">
    <source>
        <dbReference type="HAMAP-Rule" id="MF_01297"/>
    </source>
</evidence>
<comment type="function">
    <text evidence="1">Heme-binding protein able to scavenge peroxynitrite and to protect free L-tyrosine against peroxynitrite-mediated nitration, by acting as a peroxynitrite isomerase that converts peroxynitrite to nitrate. Therefore, this protein likely plays a role in peroxynitrite sensing and in the detoxification of reactive nitrogen and oxygen species (RNS and ROS, respectively). Is able to bind nitric oxide (NO) in vitro, but may act as a sensor of peroxynitrite levels in vivo.</text>
</comment>
<comment type="pathway">
    <text evidence="1">Nitrogen metabolism.</text>
</comment>
<dbReference type="InterPro" id="IPR045165">
    <property type="entry name" value="Nitrobindin"/>
</dbReference>
<sequence>MAFEITQDLHPDLMPIAWMIGRWEGSGKGTYPGTDDFDFGQQVDFAHNGGNYLHYLSQTFETDDAGKAVRPLSMETGFWRPQPDGTIEVVLSHPEGYTEIWYGKINGAQIELSTDAVVRTATAEDYAAGQRLYGNVEGEMLWTLDKAANGLPLQSHLWARLVRG</sequence>
<dbReference type="InterPro" id="IPR022939">
    <property type="entry name" value="Nb(III)_bact/plant"/>
</dbReference>
<protein>
    <recommendedName>
        <fullName evidence="1">Peroxynitrite isomerase</fullName>
        <ecNumber evidence="1">5.99.-.-</ecNumber>
    </recommendedName>
    <alternativeName>
        <fullName evidence="1">Ferric nitrobindin</fullName>
        <shortName evidence="1">Nb(III)</shortName>
    </alternativeName>
</protein>
<dbReference type="AlphaFoldDB" id="A0A1H1LVZ1"/>
<keyword evidence="1" id="KW-0413">Isomerase</keyword>
<accession>A0A1H1LVZ1</accession>